<gene>
    <name evidence="7" type="ORF">DI551_07625</name>
</gene>
<dbReference type="Proteomes" id="UP000249417">
    <property type="component" value="Unassembled WGS sequence"/>
</dbReference>
<comment type="subcellular location">
    <subcellularLocation>
        <location evidence="1">Periplasm</location>
    </subcellularLocation>
</comment>
<feature type="domain" description="Heparinase II/III-like C-terminal" evidence="5">
    <location>
        <begin position="306"/>
        <end position="543"/>
    </location>
</feature>
<evidence type="ECO:0000256" key="1">
    <source>
        <dbReference type="ARBA" id="ARBA00004418"/>
    </source>
</evidence>
<evidence type="ECO:0000313" key="7">
    <source>
        <dbReference type="EMBL" id="PZQ45355.1"/>
    </source>
</evidence>
<dbReference type="AlphaFoldDB" id="A0A2W5N3I2"/>
<dbReference type="GO" id="GO:0042597">
    <property type="term" value="C:periplasmic space"/>
    <property type="evidence" value="ECO:0007669"/>
    <property type="project" value="UniProtKB-SubCell"/>
</dbReference>
<dbReference type="PANTHER" id="PTHR39210:SF1">
    <property type="entry name" value="HEPARIN-SULFATE LYASE"/>
    <property type="match status" value="1"/>
</dbReference>
<proteinExistence type="predicted"/>
<dbReference type="InterPro" id="IPR008929">
    <property type="entry name" value="Chondroitin_lyas"/>
</dbReference>
<evidence type="ECO:0000313" key="8">
    <source>
        <dbReference type="Proteomes" id="UP000249417"/>
    </source>
</evidence>
<dbReference type="Gene3D" id="2.70.98.70">
    <property type="match status" value="1"/>
</dbReference>
<evidence type="ECO:0000256" key="3">
    <source>
        <dbReference type="ARBA" id="ARBA00022764"/>
    </source>
</evidence>
<dbReference type="Pfam" id="PF07940">
    <property type="entry name" value="Hepar_II_III_C"/>
    <property type="match status" value="1"/>
</dbReference>
<name>A0A2W5N3I2_9BACT</name>
<dbReference type="EMBL" id="QFQB01000052">
    <property type="protein sequence ID" value="PZQ45355.1"/>
    <property type="molecule type" value="Genomic_DNA"/>
</dbReference>
<evidence type="ECO:0000256" key="4">
    <source>
        <dbReference type="ARBA" id="ARBA00023239"/>
    </source>
</evidence>
<reference evidence="7 8" key="1">
    <citation type="submission" date="2017-08" db="EMBL/GenBank/DDBJ databases">
        <title>Infants hospitalized years apart are colonized by the same room-sourced microbial strains.</title>
        <authorList>
            <person name="Brooks B."/>
            <person name="Olm M.R."/>
            <person name="Firek B.A."/>
            <person name="Baker R."/>
            <person name="Thomas B.C."/>
            <person name="Morowitz M.J."/>
            <person name="Banfield J.F."/>
        </authorList>
    </citation>
    <scope>NUCLEOTIDE SEQUENCE [LARGE SCALE GENOMIC DNA]</scope>
    <source>
        <strain evidence="7">S2_005_002_R2_29</strain>
    </source>
</reference>
<dbReference type="InterPro" id="IPR031680">
    <property type="entry name" value="Hepar_II_III_N"/>
</dbReference>
<dbReference type="Pfam" id="PF16889">
    <property type="entry name" value="Hepar_II_III_N"/>
    <property type="match status" value="1"/>
</dbReference>
<dbReference type="Gene3D" id="1.50.10.100">
    <property type="entry name" value="Chondroitin AC/alginate lyase"/>
    <property type="match status" value="1"/>
</dbReference>
<dbReference type="GO" id="GO:0016829">
    <property type="term" value="F:lyase activity"/>
    <property type="evidence" value="ECO:0007669"/>
    <property type="project" value="UniProtKB-KW"/>
</dbReference>
<comment type="caution">
    <text evidence="7">The sequence shown here is derived from an EMBL/GenBank/DDBJ whole genome shotgun (WGS) entry which is preliminary data.</text>
</comment>
<keyword evidence="2" id="KW-0732">Signal</keyword>
<dbReference type="InterPro" id="IPR012480">
    <property type="entry name" value="Hepar_II_III_C"/>
</dbReference>
<accession>A0A2W5N3I2</accession>
<sequence length="549" mass="61679">MQNTLFHSVQKTIRRSIHTIACSKIVDKWKLAGTIPEKLILSPVDVWKGSADRARWLIHGGIFTLEGDQLELHNANWTPQGVEDTWVRYINGFEWLRDLKTLGGNKGRLAARAMVENWMDSHAHYDEVTWRPEIMGARISSWLSSFTFFGDSACEEFQEKFYVSLARQVRLLSRNVPGNLTGVDLLKAIRGLAYAGLAMEGREQLLEQALNLLHKEIGRQILSDGGHVSRCPQQLTEAVMVLIDIRTALRQGGYPCPEKILHALDRAVPALRFFRHGDRHFALFNGCQEGNEDLMKQITLQSGSRAKTLNSLPHTGYERMAVGRGLIIMDTGKPPKWPHDTTSHAAPLAFEMSYGRERIIVNCGTHPTNPEWQDMLRFTAAHTTLTIDDRNAYEIHKDGSLSRKAKKVSLNREDKIGMTAIEASHDGYVPVNGITHRRTLYYADQGHDLRGEDTLTCTTGLTKPHKIAARFHLHPKVSVSLVKDGEEAILALPGGTGWRFTACGAPLSLEDSIYMGDGVRPRKSKQLVITADMTEDNLQIKWALQRELL</sequence>
<feature type="domain" description="Heparin-sulfate lyase N-terminal" evidence="6">
    <location>
        <begin position="122"/>
        <end position="291"/>
    </location>
</feature>
<keyword evidence="4" id="KW-0456">Lyase</keyword>
<evidence type="ECO:0000259" key="5">
    <source>
        <dbReference type="Pfam" id="PF07940"/>
    </source>
</evidence>
<organism evidence="7 8">
    <name type="scientific">Micavibrio aeruginosavorus</name>
    <dbReference type="NCBI Taxonomy" id="349221"/>
    <lineage>
        <taxon>Bacteria</taxon>
        <taxon>Pseudomonadati</taxon>
        <taxon>Bdellovibrionota</taxon>
        <taxon>Bdellovibrionia</taxon>
        <taxon>Bdellovibrionales</taxon>
        <taxon>Pseudobdellovibrionaceae</taxon>
        <taxon>Micavibrio</taxon>
    </lineage>
</organism>
<evidence type="ECO:0000256" key="2">
    <source>
        <dbReference type="ARBA" id="ARBA00022729"/>
    </source>
</evidence>
<evidence type="ECO:0000259" key="6">
    <source>
        <dbReference type="Pfam" id="PF16889"/>
    </source>
</evidence>
<keyword evidence="3" id="KW-0574">Periplasm</keyword>
<dbReference type="PANTHER" id="PTHR39210">
    <property type="entry name" value="HEPARIN-SULFATE LYASE"/>
    <property type="match status" value="1"/>
</dbReference>
<protein>
    <submittedName>
        <fullName evidence="7">Heparinase</fullName>
    </submittedName>
</protein>